<dbReference type="GO" id="GO:0006865">
    <property type="term" value="P:amino acid transport"/>
    <property type="evidence" value="ECO:0007669"/>
    <property type="project" value="UniProtKB-KW"/>
</dbReference>
<evidence type="ECO:0000313" key="10">
    <source>
        <dbReference type="EMBL" id="SVE08702.1"/>
    </source>
</evidence>
<dbReference type="PANTHER" id="PTHR11795">
    <property type="entry name" value="BRANCHED-CHAIN AMINO ACID TRANSPORT SYSTEM PERMEASE PROTEIN LIVH"/>
    <property type="match status" value="1"/>
</dbReference>
<keyword evidence="6 9" id="KW-1133">Transmembrane helix</keyword>
<comment type="similarity">
    <text evidence="8">Belongs to the binding-protein-dependent transport system permease family. LivHM subfamily.</text>
</comment>
<evidence type="ECO:0000256" key="6">
    <source>
        <dbReference type="ARBA" id="ARBA00022989"/>
    </source>
</evidence>
<keyword evidence="4 9" id="KW-0812">Transmembrane</keyword>
<evidence type="ECO:0000256" key="5">
    <source>
        <dbReference type="ARBA" id="ARBA00022970"/>
    </source>
</evidence>
<dbReference type="InterPro" id="IPR001851">
    <property type="entry name" value="ABC_transp_permease"/>
</dbReference>
<keyword evidence="3" id="KW-1003">Cell membrane</keyword>
<evidence type="ECO:0000256" key="9">
    <source>
        <dbReference type="SAM" id="Phobius"/>
    </source>
</evidence>
<dbReference type="EMBL" id="UINC01193206">
    <property type="protein sequence ID" value="SVE08702.1"/>
    <property type="molecule type" value="Genomic_DNA"/>
</dbReference>
<proteinExistence type="inferred from homology"/>
<sequence>VTYADYRWTMTFFLQLTLSGLMQGAIYALIALSLTVVYRATTIVNFGHGDFVMAGAFVVYVLVIYLGLPYVPAAILAVIILFCLGVGISRGFIDPIKAGPHIGFAMMSISLGYVLRGGARALWGREVFPMPGVFDMEPIFFGELVVTGDVLFIASIVAVFLAVFFLVFYRTTIGTVIQAVYQSERGATLIGVNVLAFHQSMWGVGLAMGALGGILIAPISLLHPDLGA</sequence>
<gene>
    <name evidence="10" type="ORF">METZ01_LOCUS461556</name>
</gene>
<evidence type="ECO:0000256" key="7">
    <source>
        <dbReference type="ARBA" id="ARBA00023136"/>
    </source>
</evidence>
<evidence type="ECO:0008006" key="11">
    <source>
        <dbReference type="Google" id="ProtNLM"/>
    </source>
</evidence>
<evidence type="ECO:0000256" key="2">
    <source>
        <dbReference type="ARBA" id="ARBA00022448"/>
    </source>
</evidence>
<keyword evidence="7 9" id="KW-0472">Membrane</keyword>
<dbReference type="AlphaFoldDB" id="A0A383ALQ3"/>
<evidence type="ECO:0000256" key="4">
    <source>
        <dbReference type="ARBA" id="ARBA00022692"/>
    </source>
</evidence>
<dbReference type="PANTHER" id="PTHR11795:SF445">
    <property type="entry name" value="AMINO ACID ABC TRANSPORTER PERMEASE PROTEIN"/>
    <property type="match status" value="1"/>
</dbReference>
<dbReference type="CDD" id="cd06582">
    <property type="entry name" value="TM_PBP1_LivH_like"/>
    <property type="match status" value="1"/>
</dbReference>
<dbReference type="InterPro" id="IPR052157">
    <property type="entry name" value="BCAA_transport_permease"/>
</dbReference>
<feature type="transmembrane region" description="Helical" evidence="9">
    <location>
        <begin position="12"/>
        <end position="38"/>
    </location>
</feature>
<feature type="non-terminal residue" evidence="10">
    <location>
        <position position="1"/>
    </location>
</feature>
<accession>A0A383ALQ3</accession>
<feature type="transmembrane region" description="Helical" evidence="9">
    <location>
        <begin position="139"/>
        <end position="169"/>
    </location>
</feature>
<dbReference type="Pfam" id="PF02653">
    <property type="entry name" value="BPD_transp_2"/>
    <property type="match status" value="1"/>
</dbReference>
<comment type="subcellular location">
    <subcellularLocation>
        <location evidence="1">Cell membrane</location>
        <topology evidence="1">Multi-pass membrane protein</topology>
    </subcellularLocation>
</comment>
<dbReference type="GO" id="GO:0022857">
    <property type="term" value="F:transmembrane transporter activity"/>
    <property type="evidence" value="ECO:0007669"/>
    <property type="project" value="InterPro"/>
</dbReference>
<dbReference type="GO" id="GO:0005886">
    <property type="term" value="C:plasma membrane"/>
    <property type="evidence" value="ECO:0007669"/>
    <property type="project" value="UniProtKB-SubCell"/>
</dbReference>
<evidence type="ECO:0000256" key="3">
    <source>
        <dbReference type="ARBA" id="ARBA00022475"/>
    </source>
</evidence>
<name>A0A383ALQ3_9ZZZZ</name>
<keyword evidence="2" id="KW-0813">Transport</keyword>
<feature type="transmembrane region" description="Helical" evidence="9">
    <location>
        <begin position="50"/>
        <end position="68"/>
    </location>
</feature>
<reference evidence="10" key="1">
    <citation type="submission" date="2018-05" db="EMBL/GenBank/DDBJ databases">
        <authorList>
            <person name="Lanie J.A."/>
            <person name="Ng W.-L."/>
            <person name="Kazmierczak K.M."/>
            <person name="Andrzejewski T.M."/>
            <person name="Davidsen T.M."/>
            <person name="Wayne K.J."/>
            <person name="Tettelin H."/>
            <person name="Glass J.I."/>
            <person name="Rusch D."/>
            <person name="Podicherti R."/>
            <person name="Tsui H.-C.T."/>
            <person name="Winkler M.E."/>
        </authorList>
    </citation>
    <scope>NUCLEOTIDE SEQUENCE</scope>
</reference>
<feature type="transmembrane region" description="Helical" evidence="9">
    <location>
        <begin position="100"/>
        <end position="119"/>
    </location>
</feature>
<feature type="transmembrane region" description="Helical" evidence="9">
    <location>
        <begin position="202"/>
        <end position="222"/>
    </location>
</feature>
<organism evidence="10">
    <name type="scientific">marine metagenome</name>
    <dbReference type="NCBI Taxonomy" id="408172"/>
    <lineage>
        <taxon>unclassified sequences</taxon>
        <taxon>metagenomes</taxon>
        <taxon>ecological metagenomes</taxon>
    </lineage>
</organism>
<protein>
    <recommendedName>
        <fullName evidence="11">Branched-chain amino acid ABC transporter permease</fullName>
    </recommendedName>
</protein>
<feature type="transmembrane region" description="Helical" evidence="9">
    <location>
        <begin position="74"/>
        <end position="93"/>
    </location>
</feature>
<keyword evidence="5" id="KW-0029">Amino-acid transport</keyword>
<evidence type="ECO:0000256" key="8">
    <source>
        <dbReference type="ARBA" id="ARBA00037998"/>
    </source>
</evidence>
<feature type="non-terminal residue" evidence="10">
    <location>
        <position position="228"/>
    </location>
</feature>
<evidence type="ECO:0000256" key="1">
    <source>
        <dbReference type="ARBA" id="ARBA00004651"/>
    </source>
</evidence>